<name>A0A1E3A2Q2_9FIRM</name>
<evidence type="ECO:0000256" key="4">
    <source>
        <dbReference type="ARBA" id="ARBA00022777"/>
    </source>
</evidence>
<proteinExistence type="predicted"/>
<evidence type="ECO:0000259" key="6">
    <source>
        <dbReference type="PROSITE" id="PS50112"/>
    </source>
</evidence>
<dbReference type="EMBL" id="MCGI01000008">
    <property type="protein sequence ID" value="ODM02767.1"/>
    <property type="molecule type" value="Genomic_DNA"/>
</dbReference>
<keyword evidence="4" id="KW-0418">Kinase</keyword>
<dbReference type="PROSITE" id="PS50112">
    <property type="entry name" value="PAS"/>
    <property type="match status" value="1"/>
</dbReference>
<reference evidence="7 8" key="1">
    <citation type="submission" date="2016-07" db="EMBL/GenBank/DDBJ databases">
        <title>Characterization of isolates of Eisenbergiella tayi derived from blood cultures, using whole genome sequencing.</title>
        <authorList>
            <person name="Burdz T."/>
            <person name="Wiebe D."/>
            <person name="Huynh C."/>
            <person name="Bernard K."/>
        </authorList>
    </citation>
    <scope>NUCLEOTIDE SEQUENCE [LARGE SCALE GENOMIC DNA]</scope>
    <source>
        <strain evidence="7 8">NML 120489</strain>
    </source>
</reference>
<dbReference type="SUPFAM" id="SSF47384">
    <property type="entry name" value="Homodimeric domain of signal transducing histidine kinase"/>
    <property type="match status" value="1"/>
</dbReference>
<dbReference type="Gene3D" id="1.10.287.130">
    <property type="match status" value="1"/>
</dbReference>
<dbReference type="Gene3D" id="3.30.450.20">
    <property type="entry name" value="PAS domain"/>
    <property type="match status" value="3"/>
</dbReference>
<dbReference type="InterPro" id="IPR036097">
    <property type="entry name" value="HisK_dim/P_sf"/>
</dbReference>
<dbReference type="Pfam" id="PF08447">
    <property type="entry name" value="PAS_3"/>
    <property type="match status" value="1"/>
</dbReference>
<dbReference type="InterPro" id="IPR000014">
    <property type="entry name" value="PAS"/>
</dbReference>
<dbReference type="EC" id="2.7.13.3" evidence="2"/>
<evidence type="ECO:0000256" key="2">
    <source>
        <dbReference type="ARBA" id="ARBA00012438"/>
    </source>
</evidence>
<comment type="catalytic activity">
    <reaction evidence="1">
        <text>ATP + protein L-histidine = ADP + protein N-phospho-L-histidine.</text>
        <dbReference type="EC" id="2.7.13.3"/>
    </reaction>
</comment>
<dbReference type="InterPro" id="IPR003661">
    <property type="entry name" value="HisK_dim/P_dom"/>
</dbReference>
<dbReference type="GO" id="GO:0000155">
    <property type="term" value="F:phosphorelay sensor kinase activity"/>
    <property type="evidence" value="ECO:0007669"/>
    <property type="project" value="InterPro"/>
</dbReference>
<evidence type="ECO:0000313" key="8">
    <source>
        <dbReference type="Proteomes" id="UP000095003"/>
    </source>
</evidence>
<dbReference type="RefSeq" id="WP_242880663.1">
    <property type="nucleotide sequence ID" value="NZ_MCGI01000008.1"/>
</dbReference>
<dbReference type="SMART" id="SM00388">
    <property type="entry name" value="HisKA"/>
    <property type="match status" value="1"/>
</dbReference>
<dbReference type="PATRIC" id="fig|1432052.3.peg.6629"/>
<evidence type="ECO:0000256" key="1">
    <source>
        <dbReference type="ARBA" id="ARBA00000085"/>
    </source>
</evidence>
<dbReference type="InterPro" id="IPR035965">
    <property type="entry name" value="PAS-like_dom_sf"/>
</dbReference>
<dbReference type="AlphaFoldDB" id="A0A1E3A2Q2"/>
<dbReference type="Pfam" id="PF13426">
    <property type="entry name" value="PAS_9"/>
    <property type="match status" value="2"/>
</dbReference>
<dbReference type="InterPro" id="IPR050736">
    <property type="entry name" value="Sensor_HK_Regulatory"/>
</dbReference>
<organism evidence="7 8">
    <name type="scientific">Eisenbergiella tayi</name>
    <dbReference type="NCBI Taxonomy" id="1432052"/>
    <lineage>
        <taxon>Bacteria</taxon>
        <taxon>Bacillati</taxon>
        <taxon>Bacillota</taxon>
        <taxon>Clostridia</taxon>
        <taxon>Lachnospirales</taxon>
        <taxon>Lachnospiraceae</taxon>
        <taxon>Eisenbergiella</taxon>
    </lineage>
</organism>
<dbReference type="SMART" id="SM00091">
    <property type="entry name" value="PAS"/>
    <property type="match status" value="3"/>
</dbReference>
<comment type="caution">
    <text evidence="7">The sequence shown here is derived from an EMBL/GenBank/DDBJ whole genome shotgun (WGS) entry which is preliminary data.</text>
</comment>
<keyword evidence="5" id="KW-0902">Two-component regulatory system</keyword>
<dbReference type="PANTHER" id="PTHR43711">
    <property type="entry name" value="TWO-COMPONENT HISTIDINE KINASE"/>
    <property type="match status" value="1"/>
</dbReference>
<gene>
    <name evidence="7" type="primary">rpfC_7</name>
    <name evidence="7" type="ORF">BEH84_05998</name>
</gene>
<dbReference type="InterPro" id="IPR013655">
    <property type="entry name" value="PAS_fold_3"/>
</dbReference>
<dbReference type="Proteomes" id="UP000095003">
    <property type="component" value="Unassembled WGS sequence"/>
</dbReference>
<evidence type="ECO:0000313" key="7">
    <source>
        <dbReference type="EMBL" id="ODM02767.1"/>
    </source>
</evidence>
<dbReference type="PANTHER" id="PTHR43711:SF26">
    <property type="entry name" value="SENSOR HISTIDINE KINASE RCSC"/>
    <property type="match status" value="1"/>
</dbReference>
<evidence type="ECO:0000256" key="5">
    <source>
        <dbReference type="ARBA" id="ARBA00023012"/>
    </source>
</evidence>
<protein>
    <recommendedName>
        <fullName evidence="2">histidine kinase</fullName>
        <ecNumber evidence="2">2.7.13.3</ecNumber>
    </recommendedName>
</protein>
<dbReference type="Pfam" id="PF00512">
    <property type="entry name" value="HisKA"/>
    <property type="match status" value="1"/>
</dbReference>
<dbReference type="CDD" id="cd00130">
    <property type="entry name" value="PAS"/>
    <property type="match status" value="2"/>
</dbReference>
<accession>A0A1E3A2Q2</accession>
<dbReference type="SUPFAM" id="SSF55785">
    <property type="entry name" value="PYP-like sensor domain (PAS domain)"/>
    <property type="match status" value="3"/>
</dbReference>
<dbReference type="CDD" id="cd00082">
    <property type="entry name" value="HisKA"/>
    <property type="match status" value="1"/>
</dbReference>
<keyword evidence="3 7" id="KW-0808">Transferase</keyword>
<sequence>MDNRNTEQLAVPLEKEQESGRYGSILNVLKISAICFLLDDDLTVLEASNSFYEKTGYSKKEFQTCFQTMRGYYREYPEDWEAIRDRLVYSAENGGADTALNVRMPRKSGGFSWVNISLTLTEKNGDGYWICHAVYTDNSTGSMTRQEECRCWKKRAQYFKWVLDEYMDNVYVADMETYELLFVNKTSCDTLGLTLDEVLGHKCYEIIQGRTSPCPFCTNKYLSEDEFYEWEFHNPFLKRTYMIKDRIVDWEGRKARLEMSHDNYSLEFKLAKKELDREAILRSVPGGLVRVDARDMGTILWFGGDFLDIIGYTEQQFKEELHSQMAYVYPEDIPRALQVMRGAKETGKDAVIEARIVTRAGKIKILMVTLSYVGSEDSWDGIESFYSVGIDVTEEREEKARQRKALEEAYQAARVASSAKTNFLSSMSHDIRTPMNAIMGMSAIAQANINSPEKIKDCLDKIDTSSRHLLGLINEVLDMSRIESGKIALMPQLLSLPELIQNVLVRPDRALCKAV</sequence>
<evidence type="ECO:0000256" key="3">
    <source>
        <dbReference type="ARBA" id="ARBA00022679"/>
    </source>
</evidence>
<feature type="domain" description="PAS" evidence="6">
    <location>
        <begin position="155"/>
        <end position="208"/>
    </location>
</feature>